<keyword evidence="3" id="KW-1185">Reference proteome</keyword>
<proteinExistence type="predicted"/>
<dbReference type="SUPFAM" id="SSF81383">
    <property type="entry name" value="F-box domain"/>
    <property type="match status" value="1"/>
</dbReference>
<dbReference type="PROSITE" id="PS50181">
    <property type="entry name" value="FBOX"/>
    <property type="match status" value="1"/>
</dbReference>
<dbReference type="SMART" id="SM00256">
    <property type="entry name" value="FBOX"/>
    <property type="match status" value="1"/>
</dbReference>
<dbReference type="InterPro" id="IPR001810">
    <property type="entry name" value="F-box_dom"/>
</dbReference>
<comment type="caution">
    <text evidence="2">The sequence shown here is derived from an EMBL/GenBank/DDBJ whole genome shotgun (WGS) entry which is preliminary data.</text>
</comment>
<sequence length="360" mass="41365">MATSSKSSPYLPEEVIFKVLSWTKGTSLLRFKFVCKLWHSIITDKKFMESHQTNSFKNPSVLMITNRDATTIFNSNSPEENCLDLHLPSPFDGMELVNSCNGIVCVREAIIDDLYLLNPLTRMSRRLPVIYMPEQPLYRYFQVYVAFGFDCVSRDFKVLKVKYYGERNSNYMNLRAVYLYTSKANSWRKIEINCTTLPKIGWLPSYPVLVHGPIVNGVLHLKAKHNIVTFDLHTEIFGLIPFWLQESKLHAKSHVLEFKGSVAMIFKSDASIDKDTSLWTVEVVSGEVFWNKVLTFDASSKIDWVFLYSSSGQFVGQMDYGKVLLYDYRKKETKCIGVSSESLVRVLEHTESFLSVEGLE</sequence>
<dbReference type="Gene3D" id="1.20.1280.50">
    <property type="match status" value="1"/>
</dbReference>
<reference evidence="2" key="2">
    <citation type="submission" date="2023-05" db="EMBL/GenBank/DDBJ databases">
        <authorList>
            <person name="Schelkunov M.I."/>
        </authorList>
    </citation>
    <scope>NUCLEOTIDE SEQUENCE</scope>
    <source>
        <strain evidence="2">Hsosn_3</strain>
        <tissue evidence="2">Leaf</tissue>
    </source>
</reference>
<dbReference type="Proteomes" id="UP001237642">
    <property type="component" value="Unassembled WGS sequence"/>
</dbReference>
<protein>
    <recommendedName>
        <fullName evidence="1">F-box domain-containing protein</fullName>
    </recommendedName>
</protein>
<name>A0AAD8IUM5_9APIA</name>
<dbReference type="EMBL" id="JAUIZM010000003">
    <property type="protein sequence ID" value="KAK1392210.1"/>
    <property type="molecule type" value="Genomic_DNA"/>
</dbReference>
<dbReference type="AlphaFoldDB" id="A0AAD8IUM5"/>
<evidence type="ECO:0000313" key="2">
    <source>
        <dbReference type="EMBL" id="KAK1392210.1"/>
    </source>
</evidence>
<evidence type="ECO:0000259" key="1">
    <source>
        <dbReference type="PROSITE" id="PS50181"/>
    </source>
</evidence>
<reference evidence="2" key="1">
    <citation type="submission" date="2023-02" db="EMBL/GenBank/DDBJ databases">
        <title>Genome of toxic invasive species Heracleum sosnowskyi carries increased number of genes despite the absence of recent whole-genome duplications.</title>
        <authorList>
            <person name="Schelkunov M."/>
            <person name="Shtratnikova V."/>
            <person name="Makarenko M."/>
            <person name="Klepikova A."/>
            <person name="Omelchenko D."/>
            <person name="Novikova G."/>
            <person name="Obukhova E."/>
            <person name="Bogdanov V."/>
            <person name="Penin A."/>
            <person name="Logacheva M."/>
        </authorList>
    </citation>
    <scope>NUCLEOTIDE SEQUENCE</scope>
    <source>
        <strain evidence="2">Hsosn_3</strain>
        <tissue evidence="2">Leaf</tissue>
    </source>
</reference>
<dbReference type="InterPro" id="IPR050796">
    <property type="entry name" value="SCF_F-box_component"/>
</dbReference>
<dbReference type="CDD" id="cd22157">
    <property type="entry name" value="F-box_AtFBW1-like"/>
    <property type="match status" value="1"/>
</dbReference>
<dbReference type="Pfam" id="PF08268">
    <property type="entry name" value="FBA_3"/>
    <property type="match status" value="1"/>
</dbReference>
<dbReference type="InterPro" id="IPR017451">
    <property type="entry name" value="F-box-assoc_interact_dom"/>
</dbReference>
<organism evidence="2 3">
    <name type="scientific">Heracleum sosnowskyi</name>
    <dbReference type="NCBI Taxonomy" id="360622"/>
    <lineage>
        <taxon>Eukaryota</taxon>
        <taxon>Viridiplantae</taxon>
        <taxon>Streptophyta</taxon>
        <taxon>Embryophyta</taxon>
        <taxon>Tracheophyta</taxon>
        <taxon>Spermatophyta</taxon>
        <taxon>Magnoliopsida</taxon>
        <taxon>eudicotyledons</taxon>
        <taxon>Gunneridae</taxon>
        <taxon>Pentapetalae</taxon>
        <taxon>asterids</taxon>
        <taxon>campanulids</taxon>
        <taxon>Apiales</taxon>
        <taxon>Apiaceae</taxon>
        <taxon>Apioideae</taxon>
        <taxon>apioid superclade</taxon>
        <taxon>Tordylieae</taxon>
        <taxon>Tordyliinae</taxon>
        <taxon>Heracleum</taxon>
    </lineage>
</organism>
<gene>
    <name evidence="2" type="ORF">POM88_011266</name>
</gene>
<dbReference type="NCBIfam" id="TIGR01640">
    <property type="entry name" value="F_box_assoc_1"/>
    <property type="match status" value="1"/>
</dbReference>
<dbReference type="Pfam" id="PF00646">
    <property type="entry name" value="F-box"/>
    <property type="match status" value="1"/>
</dbReference>
<feature type="domain" description="F-box" evidence="1">
    <location>
        <begin position="5"/>
        <end position="51"/>
    </location>
</feature>
<dbReference type="InterPro" id="IPR036047">
    <property type="entry name" value="F-box-like_dom_sf"/>
</dbReference>
<dbReference type="PANTHER" id="PTHR31672:SF13">
    <property type="entry name" value="F-BOX PROTEIN CPR30-LIKE"/>
    <property type="match status" value="1"/>
</dbReference>
<dbReference type="PANTHER" id="PTHR31672">
    <property type="entry name" value="BNACNNG10540D PROTEIN"/>
    <property type="match status" value="1"/>
</dbReference>
<dbReference type="InterPro" id="IPR013187">
    <property type="entry name" value="F-box-assoc_dom_typ3"/>
</dbReference>
<evidence type="ECO:0000313" key="3">
    <source>
        <dbReference type="Proteomes" id="UP001237642"/>
    </source>
</evidence>
<accession>A0AAD8IUM5</accession>